<reference evidence="5 6" key="1">
    <citation type="submission" date="2015-02" db="EMBL/GenBank/DDBJ databases">
        <title>Draft genome sequence of Aspergillus parasiticus SU-1.</title>
        <authorList>
            <person name="Yu J."/>
            <person name="Fedorova N."/>
            <person name="Yin Y."/>
            <person name="Losada L."/>
            <person name="Zafar N."/>
            <person name="Taujale R."/>
            <person name="Ehrlich K.C."/>
            <person name="Bhatnagar D."/>
            <person name="Cleveland T.E."/>
            <person name="Bennett J.W."/>
            <person name="Nierman W.C."/>
        </authorList>
    </citation>
    <scope>NUCLEOTIDE SEQUENCE [LARGE SCALE GENOMIC DNA]</scope>
    <source>
        <strain evidence="6">ATCC 56775 / NRRL 5862 / SRRC 143 / SU-1</strain>
    </source>
</reference>
<dbReference type="PANTHER" id="PTHR12585">
    <property type="entry name" value="SCC1 / RAD21 FAMILY MEMBER"/>
    <property type="match status" value="1"/>
</dbReference>
<name>A0A0F0IE68_ASPPU</name>
<accession>A0A0F0IE68</accession>
<dbReference type="InterPro" id="IPR039781">
    <property type="entry name" value="Rad21/Rec8-like"/>
</dbReference>
<dbReference type="EMBL" id="JZEE01000322">
    <property type="protein sequence ID" value="KJK66094.1"/>
    <property type="molecule type" value="Genomic_DNA"/>
</dbReference>
<protein>
    <submittedName>
        <fullName evidence="5">N terminus of Rad21 / Rec8 like protein</fullName>
    </submittedName>
</protein>
<dbReference type="Proteomes" id="UP000033540">
    <property type="component" value="Unassembled WGS sequence"/>
</dbReference>
<dbReference type="GO" id="GO:0005634">
    <property type="term" value="C:nucleus"/>
    <property type="evidence" value="ECO:0007669"/>
    <property type="project" value="UniProtKB-SubCell"/>
</dbReference>
<evidence type="ECO:0000256" key="1">
    <source>
        <dbReference type="ARBA" id="ARBA00004123"/>
    </source>
</evidence>
<dbReference type="InterPro" id="IPR006910">
    <property type="entry name" value="Rad21_Rec8_N"/>
</dbReference>
<feature type="domain" description="Rad21/Rec8-like protein N-terminal" evidence="4">
    <location>
        <begin position="1"/>
        <end position="107"/>
    </location>
</feature>
<dbReference type="GO" id="GO:0003682">
    <property type="term" value="F:chromatin binding"/>
    <property type="evidence" value="ECO:0007669"/>
    <property type="project" value="TreeGrafter"/>
</dbReference>
<dbReference type="GO" id="GO:0030892">
    <property type="term" value="C:mitotic cohesin complex"/>
    <property type="evidence" value="ECO:0007669"/>
    <property type="project" value="TreeGrafter"/>
</dbReference>
<dbReference type="Pfam" id="PF04825">
    <property type="entry name" value="Rad21_Rec8_N"/>
    <property type="match status" value="1"/>
</dbReference>
<feature type="region of interest" description="Disordered" evidence="3">
    <location>
        <begin position="418"/>
        <end position="443"/>
    </location>
</feature>
<feature type="compositionally biased region" description="Basic residues" evidence="3">
    <location>
        <begin position="419"/>
        <end position="428"/>
    </location>
</feature>
<feature type="region of interest" description="Disordered" evidence="3">
    <location>
        <begin position="501"/>
        <end position="544"/>
    </location>
</feature>
<evidence type="ECO:0000256" key="2">
    <source>
        <dbReference type="ARBA" id="ARBA00023242"/>
    </source>
</evidence>
<keyword evidence="2" id="KW-0539">Nucleus</keyword>
<sequence>MFYSHEMLTSPDHGVATIWLVATLGSRSISKKLNRKAILDVDVPRACHVIMDPEAPMALRLQGNLLYGVSRVYSQQCGYALTDVQAIHDKMRTLLKVLPGGGLDPAAGKARPDQLILPYDPSFLPESDLPGMGMDLSRLCLPFDTAASQHSDLLWPNTPDVSQSALSRSPSLRFSFSFDDMILKDGGGIDSETNVPSSVQRSIDLGGLAATTFTEEGGILLQPDFEFDEDGNLIELGEAHYQTAKGSTSRRASEAPPLREAANIGLNDPTFDYQAMPINEGIETTFKHQDERPIHASRATIRRRSESESTDELNLIPDKAMATMPHKRRTPKLQTLDDRTALRNTDLGNMNSDYVQNMTIASKQKRHNKLPTQAKKNAIFWVFGQGIGSVGLGLGASQVPHPLQQFSGEELYAALNPTSRHKGRKRSRHPSDESEADSDVRRVRAREEYEEQVGRGGVVDGYDIWQDVEIGRHAPSVFRDDNSFSSQMPWNITASVRSSQHGSSAASSLRGIANASDPSASRGRAPTASHLVGRGRSRNRLTNASPLAGRGFPFDAEAFDHLVLPGNDDIDVMSDFDLSQYLQTEPFSASHGHTGDDANAITYSGRVTRQDRLSKCSLDQESLNFLGFLTRKLEVMPVGHVGTTDEDGFINSPPTFYGDNAISFSALLPPSDTSPSVATQGLMHILTLATKGFLSVRQEDYEDRSTRYHVRYEFGEIFLQLSEM</sequence>
<dbReference type="GO" id="GO:0007064">
    <property type="term" value="P:mitotic sister chromatid cohesion"/>
    <property type="evidence" value="ECO:0007669"/>
    <property type="project" value="TreeGrafter"/>
</dbReference>
<evidence type="ECO:0000259" key="4">
    <source>
        <dbReference type="Pfam" id="PF04825"/>
    </source>
</evidence>
<comment type="caution">
    <text evidence="5">The sequence shown here is derived from an EMBL/GenBank/DDBJ whole genome shotgun (WGS) entry which is preliminary data.</text>
</comment>
<proteinExistence type="predicted"/>
<dbReference type="PANTHER" id="PTHR12585:SF70">
    <property type="entry name" value="RAD21_REC8 N TERMINAL DOMAIN PROTEIN (AFU_ORTHOLOGUE AFUA_6G02900)"/>
    <property type="match status" value="1"/>
</dbReference>
<gene>
    <name evidence="5" type="ORF">P875_00021802</name>
</gene>
<dbReference type="OrthoDB" id="5427633at2759"/>
<evidence type="ECO:0000313" key="6">
    <source>
        <dbReference type="Proteomes" id="UP000033540"/>
    </source>
</evidence>
<dbReference type="CDD" id="cd21789">
    <property type="entry name" value="Rad21_Rec8_M_SpRec8p-like"/>
    <property type="match status" value="1"/>
</dbReference>
<evidence type="ECO:0000313" key="5">
    <source>
        <dbReference type="EMBL" id="KJK66094.1"/>
    </source>
</evidence>
<organism evidence="5 6">
    <name type="scientific">Aspergillus parasiticus (strain ATCC 56775 / NRRL 5862 / SRRC 143 / SU-1)</name>
    <dbReference type="NCBI Taxonomy" id="1403190"/>
    <lineage>
        <taxon>Eukaryota</taxon>
        <taxon>Fungi</taxon>
        <taxon>Dikarya</taxon>
        <taxon>Ascomycota</taxon>
        <taxon>Pezizomycotina</taxon>
        <taxon>Eurotiomycetes</taxon>
        <taxon>Eurotiomycetidae</taxon>
        <taxon>Eurotiales</taxon>
        <taxon>Aspergillaceae</taxon>
        <taxon>Aspergillus</taxon>
        <taxon>Aspergillus subgen. Circumdati</taxon>
    </lineage>
</organism>
<evidence type="ECO:0000256" key="3">
    <source>
        <dbReference type="SAM" id="MobiDB-lite"/>
    </source>
</evidence>
<dbReference type="AlphaFoldDB" id="A0A0F0IE68"/>
<comment type="subcellular location">
    <subcellularLocation>
        <location evidence="1">Nucleus</location>
    </subcellularLocation>
</comment>
<dbReference type="STRING" id="1403190.A0A0F0IE68"/>